<comment type="caution">
    <text evidence="1">The sequence shown here is derived from an EMBL/GenBank/DDBJ whole genome shotgun (WGS) entry which is preliminary data.</text>
</comment>
<dbReference type="RefSeq" id="WP_230370375.1">
    <property type="nucleotide sequence ID" value="NZ_WLYX01000001.1"/>
</dbReference>
<proteinExistence type="predicted"/>
<name>A0A844GAH0_9NEIS</name>
<dbReference type="Proteomes" id="UP000446658">
    <property type="component" value="Unassembled WGS sequence"/>
</dbReference>
<evidence type="ECO:0000313" key="2">
    <source>
        <dbReference type="Proteomes" id="UP000446658"/>
    </source>
</evidence>
<keyword evidence="2" id="KW-1185">Reference proteome</keyword>
<protein>
    <submittedName>
        <fullName evidence="1">Uncharacterized protein</fullName>
    </submittedName>
</protein>
<reference evidence="1 2" key="1">
    <citation type="submission" date="2019-11" db="EMBL/GenBank/DDBJ databases">
        <title>Draft genome sequence of Paludibacterium sp. dN18-1.</title>
        <authorList>
            <person name="Im W.-T."/>
        </authorList>
    </citation>
    <scope>NUCLEOTIDE SEQUENCE [LARGE SCALE GENOMIC DNA]</scope>
    <source>
        <strain evidence="2">dN 18-1</strain>
    </source>
</reference>
<organism evidence="1 2">
    <name type="scientific">Paludibacterium denitrificans</name>
    <dbReference type="NCBI Taxonomy" id="2675226"/>
    <lineage>
        <taxon>Bacteria</taxon>
        <taxon>Pseudomonadati</taxon>
        <taxon>Pseudomonadota</taxon>
        <taxon>Betaproteobacteria</taxon>
        <taxon>Neisseriales</taxon>
        <taxon>Chromobacteriaceae</taxon>
        <taxon>Paludibacterium</taxon>
    </lineage>
</organism>
<gene>
    <name evidence="1" type="ORF">GKE73_11015</name>
</gene>
<evidence type="ECO:0000313" key="1">
    <source>
        <dbReference type="EMBL" id="MTD33446.1"/>
    </source>
</evidence>
<accession>A0A844GAH0</accession>
<sequence length="91" mass="9788">MLTANQLHAAEYDGQAAAHRLLLLVNEHLHPSAYPNEQDRLEAASAVLEAFASVFAGCLSEALEHPGNDAVAALYQRIAERAPELLAGLNR</sequence>
<dbReference type="EMBL" id="WLYX01000001">
    <property type="protein sequence ID" value="MTD33446.1"/>
    <property type="molecule type" value="Genomic_DNA"/>
</dbReference>
<dbReference type="AlphaFoldDB" id="A0A844GAH0"/>